<feature type="transmembrane region" description="Helical" evidence="1">
    <location>
        <begin position="136"/>
        <end position="156"/>
    </location>
</feature>
<sequence length="177" mass="17991">MAEALAAERVALRAAAAAPKPVPIPVPLPPAAAPAPVSANVLAPVLAPAAPAARTVRPPRAPLKGATASVPGAPRRSSVQILLLLVGVTLVSVAAIFFITVAWIYAGHEARSAIIALFTVAALVTAGVLRRKRLVATAEGIGALVVVLVLLDAWALRQNDLFGLAAADGAAYWASLW</sequence>
<reference evidence="2 3" key="1">
    <citation type="submission" date="2019-03" db="EMBL/GenBank/DDBJ databases">
        <title>Genomics of glacier-inhabiting Cryobacterium strains.</title>
        <authorList>
            <person name="Liu Q."/>
            <person name="Xin Y.-H."/>
        </authorList>
    </citation>
    <scope>NUCLEOTIDE SEQUENCE [LARGE SCALE GENOMIC DNA]</scope>
    <source>
        <strain evidence="3">TMT1-22</strain>
    </source>
</reference>
<evidence type="ECO:0000313" key="2">
    <source>
        <dbReference type="EMBL" id="TFC46167.1"/>
    </source>
</evidence>
<keyword evidence="3" id="KW-1185">Reference proteome</keyword>
<organism evidence="2 3">
    <name type="scientific">Cryobacterium shii</name>
    <dbReference type="NCBI Taxonomy" id="1259235"/>
    <lineage>
        <taxon>Bacteria</taxon>
        <taxon>Bacillati</taxon>
        <taxon>Actinomycetota</taxon>
        <taxon>Actinomycetes</taxon>
        <taxon>Micrococcales</taxon>
        <taxon>Microbacteriaceae</taxon>
        <taxon>Cryobacterium</taxon>
    </lineage>
</organism>
<dbReference type="RefSeq" id="WP_134451440.1">
    <property type="nucleotide sequence ID" value="NZ_SOFY01000053.1"/>
</dbReference>
<evidence type="ECO:0000313" key="3">
    <source>
        <dbReference type="Proteomes" id="UP000297403"/>
    </source>
</evidence>
<protein>
    <submittedName>
        <fullName evidence="2">Uncharacterized protein</fullName>
    </submittedName>
</protein>
<accession>A0AAQ2C5J9</accession>
<proteinExistence type="predicted"/>
<keyword evidence="1" id="KW-1133">Transmembrane helix</keyword>
<name>A0AAQ2C5J9_9MICO</name>
<evidence type="ECO:0000256" key="1">
    <source>
        <dbReference type="SAM" id="Phobius"/>
    </source>
</evidence>
<dbReference type="AlphaFoldDB" id="A0AAQ2C5J9"/>
<keyword evidence="1" id="KW-0812">Transmembrane</keyword>
<gene>
    <name evidence="2" type="ORF">E3O49_09975</name>
</gene>
<dbReference type="Proteomes" id="UP000297403">
    <property type="component" value="Unassembled WGS sequence"/>
</dbReference>
<keyword evidence="1" id="KW-0472">Membrane</keyword>
<dbReference type="EMBL" id="SOFY01000053">
    <property type="protein sequence ID" value="TFC46167.1"/>
    <property type="molecule type" value="Genomic_DNA"/>
</dbReference>
<feature type="transmembrane region" description="Helical" evidence="1">
    <location>
        <begin position="112"/>
        <end position="129"/>
    </location>
</feature>
<feature type="transmembrane region" description="Helical" evidence="1">
    <location>
        <begin position="81"/>
        <end position="106"/>
    </location>
</feature>
<comment type="caution">
    <text evidence="2">The sequence shown here is derived from an EMBL/GenBank/DDBJ whole genome shotgun (WGS) entry which is preliminary data.</text>
</comment>